<feature type="binding site" evidence="9">
    <location>
        <position position="108"/>
    </location>
    <ligand>
        <name>sn-glycerol 3-phosphate</name>
        <dbReference type="ChEBI" id="CHEBI:57597"/>
    </ligand>
</feature>
<keyword evidence="2 9" id="KW-0444">Lipid biosynthesis</keyword>
<keyword evidence="8 9" id="KW-1208">Phospholipid metabolism</keyword>
<dbReference type="GO" id="GO:0005975">
    <property type="term" value="P:carbohydrate metabolic process"/>
    <property type="evidence" value="ECO:0007669"/>
    <property type="project" value="InterPro"/>
</dbReference>
<evidence type="ECO:0000256" key="4">
    <source>
        <dbReference type="ARBA" id="ARBA00023002"/>
    </source>
</evidence>
<evidence type="ECO:0000256" key="13">
    <source>
        <dbReference type="RuleBase" id="RU000437"/>
    </source>
</evidence>
<feature type="binding site" evidence="11">
    <location>
        <begin position="256"/>
        <end position="257"/>
    </location>
    <ligand>
        <name>substrate</name>
    </ligand>
</feature>
<dbReference type="Proteomes" id="UP000546464">
    <property type="component" value="Unassembled WGS sequence"/>
</dbReference>
<evidence type="ECO:0000256" key="7">
    <source>
        <dbReference type="ARBA" id="ARBA00023209"/>
    </source>
</evidence>
<feature type="binding site" evidence="9">
    <location>
        <position position="31"/>
    </location>
    <ligand>
        <name>NADPH</name>
        <dbReference type="ChEBI" id="CHEBI:57783"/>
    </ligand>
</feature>
<comment type="pathway">
    <text evidence="9">Membrane lipid metabolism; glycerophospholipid metabolism.</text>
</comment>
<keyword evidence="7 9" id="KW-0594">Phospholipid biosynthesis</keyword>
<dbReference type="EC" id="1.1.1.94" evidence="9"/>
<dbReference type="GO" id="GO:0047952">
    <property type="term" value="F:glycerol-3-phosphate dehydrogenase [NAD(P)+] activity"/>
    <property type="evidence" value="ECO:0007669"/>
    <property type="project" value="UniProtKB-UniRule"/>
</dbReference>
<proteinExistence type="inferred from homology"/>
<evidence type="ECO:0000256" key="3">
    <source>
        <dbReference type="ARBA" id="ARBA00022857"/>
    </source>
</evidence>
<dbReference type="GO" id="GO:0051287">
    <property type="term" value="F:NAD binding"/>
    <property type="evidence" value="ECO:0007669"/>
    <property type="project" value="InterPro"/>
</dbReference>
<feature type="binding site" evidence="11">
    <location>
        <position position="108"/>
    </location>
    <ligand>
        <name>substrate</name>
    </ligand>
</feature>
<dbReference type="InterPro" id="IPR006168">
    <property type="entry name" value="G3P_DH_NAD-dep"/>
</dbReference>
<feature type="binding site" evidence="9">
    <location>
        <position position="255"/>
    </location>
    <ligand>
        <name>sn-glycerol 3-phosphate</name>
        <dbReference type="ChEBI" id="CHEBI:57597"/>
    </ligand>
</feature>
<evidence type="ECO:0000256" key="9">
    <source>
        <dbReference type="HAMAP-Rule" id="MF_00394"/>
    </source>
</evidence>
<feature type="binding site" evidence="9">
    <location>
        <position position="256"/>
    </location>
    <ligand>
        <name>sn-glycerol 3-phosphate</name>
        <dbReference type="ChEBI" id="CHEBI:57597"/>
    </ligand>
</feature>
<dbReference type="AlphaFoldDB" id="A0A842HA29"/>
<dbReference type="Gene3D" id="3.40.50.720">
    <property type="entry name" value="NAD(P)-binding Rossmann-like Domain"/>
    <property type="match status" value="1"/>
</dbReference>
<dbReference type="PIRSF" id="PIRSF000114">
    <property type="entry name" value="Glycerol-3-P_dh"/>
    <property type="match status" value="1"/>
</dbReference>
<dbReference type="InterPro" id="IPR006109">
    <property type="entry name" value="G3P_DH_NAD-dep_C"/>
</dbReference>
<evidence type="ECO:0000256" key="11">
    <source>
        <dbReference type="PIRSR" id="PIRSR000114-2"/>
    </source>
</evidence>
<dbReference type="InterPro" id="IPR013328">
    <property type="entry name" value="6PGD_dom2"/>
</dbReference>
<evidence type="ECO:0000256" key="6">
    <source>
        <dbReference type="ARBA" id="ARBA00023098"/>
    </source>
</evidence>
<feature type="binding site" evidence="9">
    <location>
        <position position="257"/>
    </location>
    <ligand>
        <name>sn-glycerol 3-phosphate</name>
        <dbReference type="ChEBI" id="CHEBI:57597"/>
    </ligand>
</feature>
<dbReference type="EMBL" id="JACHVB010000012">
    <property type="protein sequence ID" value="MBC2592989.1"/>
    <property type="molecule type" value="Genomic_DNA"/>
</dbReference>
<keyword evidence="4 9" id="KW-0560">Oxidoreductase</keyword>
<feature type="binding site" evidence="9">
    <location>
        <position position="138"/>
    </location>
    <ligand>
        <name>sn-glycerol 3-phosphate</name>
        <dbReference type="ChEBI" id="CHEBI:57597"/>
    </ligand>
</feature>
<feature type="binding site" evidence="9">
    <location>
        <position position="280"/>
    </location>
    <ligand>
        <name>NADPH</name>
        <dbReference type="ChEBI" id="CHEBI:57783"/>
    </ligand>
</feature>
<feature type="binding site" evidence="9">
    <location>
        <position position="245"/>
    </location>
    <ligand>
        <name>sn-glycerol 3-phosphate</name>
        <dbReference type="ChEBI" id="CHEBI:57597"/>
    </ligand>
</feature>
<feature type="binding site" evidence="12">
    <location>
        <begin position="7"/>
        <end position="12"/>
    </location>
    <ligand>
        <name>NAD(+)</name>
        <dbReference type="ChEBI" id="CHEBI:57540"/>
    </ligand>
</feature>
<dbReference type="GO" id="GO:0046168">
    <property type="term" value="P:glycerol-3-phosphate catabolic process"/>
    <property type="evidence" value="ECO:0007669"/>
    <property type="project" value="InterPro"/>
</dbReference>
<evidence type="ECO:0000313" key="18">
    <source>
        <dbReference type="Proteomes" id="UP000546464"/>
    </source>
</evidence>
<dbReference type="SUPFAM" id="SSF51735">
    <property type="entry name" value="NAD(P)-binding Rossmann-fold domains"/>
    <property type="match status" value="1"/>
</dbReference>
<evidence type="ECO:0000256" key="12">
    <source>
        <dbReference type="PIRSR" id="PIRSR000114-3"/>
    </source>
</evidence>
<evidence type="ECO:0000259" key="15">
    <source>
        <dbReference type="Pfam" id="PF01210"/>
    </source>
</evidence>
<comment type="caution">
    <text evidence="17">The sequence shown here is derived from an EMBL/GenBank/DDBJ whole genome shotgun (WGS) entry which is preliminary data.</text>
</comment>
<dbReference type="GO" id="GO:0008654">
    <property type="term" value="P:phospholipid biosynthetic process"/>
    <property type="evidence" value="ECO:0007669"/>
    <property type="project" value="UniProtKB-KW"/>
</dbReference>
<dbReference type="PROSITE" id="PS00957">
    <property type="entry name" value="NAD_G3PDH"/>
    <property type="match status" value="1"/>
</dbReference>
<dbReference type="RefSeq" id="WP_185673992.1">
    <property type="nucleotide sequence ID" value="NZ_JACHVB010000012.1"/>
</dbReference>
<dbReference type="InterPro" id="IPR036291">
    <property type="entry name" value="NAD(P)-bd_dom_sf"/>
</dbReference>
<dbReference type="PRINTS" id="PR00077">
    <property type="entry name" value="GPDHDRGNASE"/>
</dbReference>
<feature type="active site" description="Proton acceptor" evidence="9 10">
    <location>
        <position position="192"/>
    </location>
</feature>
<protein>
    <recommendedName>
        <fullName evidence="9">Glycerol-3-phosphate dehydrogenase [NAD(P)+]</fullName>
        <ecNumber evidence="9">1.1.1.94</ecNumber>
    </recommendedName>
    <alternativeName>
        <fullName evidence="9">NAD(P)(+)-dependent glycerol-3-phosphate dehydrogenase</fullName>
    </alternativeName>
    <alternativeName>
        <fullName evidence="9">NAD(P)H-dependent dihydroxyacetone-phosphate reductase</fullName>
    </alternativeName>
</protein>
<reference evidence="17 18" key="1">
    <citation type="submission" date="2020-07" db="EMBL/GenBank/DDBJ databases">
        <authorList>
            <person name="Feng X."/>
        </authorList>
    </citation>
    <scope>NUCLEOTIDE SEQUENCE [LARGE SCALE GENOMIC DNA]</scope>
    <source>
        <strain evidence="17 18">JCM31066</strain>
    </source>
</reference>
<evidence type="ECO:0000256" key="8">
    <source>
        <dbReference type="ARBA" id="ARBA00023264"/>
    </source>
</evidence>
<dbReference type="NCBIfam" id="NF000942">
    <property type="entry name" value="PRK00094.1-4"/>
    <property type="match status" value="1"/>
</dbReference>
<feature type="binding site" evidence="12">
    <location>
        <position position="256"/>
    </location>
    <ligand>
        <name>NAD(+)</name>
        <dbReference type="ChEBI" id="CHEBI:57540"/>
    </ligand>
</feature>
<feature type="binding site" evidence="9">
    <location>
        <position position="136"/>
    </location>
    <ligand>
        <name>sn-glycerol 3-phosphate</name>
        <dbReference type="ChEBI" id="CHEBI:57597"/>
    </ligand>
</feature>
<dbReference type="SUPFAM" id="SSF48179">
    <property type="entry name" value="6-phosphogluconate dehydrogenase C-terminal domain-like"/>
    <property type="match status" value="1"/>
</dbReference>
<evidence type="ECO:0000256" key="2">
    <source>
        <dbReference type="ARBA" id="ARBA00022516"/>
    </source>
</evidence>
<evidence type="ECO:0000313" key="17">
    <source>
        <dbReference type="EMBL" id="MBC2592989.1"/>
    </source>
</evidence>
<organism evidence="17 18">
    <name type="scientific">Ruficoccus amylovorans</name>
    <dbReference type="NCBI Taxonomy" id="1804625"/>
    <lineage>
        <taxon>Bacteria</taxon>
        <taxon>Pseudomonadati</taxon>
        <taxon>Verrucomicrobiota</taxon>
        <taxon>Opitutia</taxon>
        <taxon>Puniceicoccales</taxon>
        <taxon>Cerasicoccaceae</taxon>
        <taxon>Ruficoccus</taxon>
    </lineage>
</organism>
<feature type="binding site" evidence="9">
    <location>
        <position position="11"/>
    </location>
    <ligand>
        <name>NADPH</name>
        <dbReference type="ChEBI" id="CHEBI:57783"/>
    </ligand>
</feature>
<evidence type="ECO:0000259" key="16">
    <source>
        <dbReference type="Pfam" id="PF07479"/>
    </source>
</evidence>
<dbReference type="NCBIfam" id="NF000940">
    <property type="entry name" value="PRK00094.1-2"/>
    <property type="match status" value="1"/>
</dbReference>
<dbReference type="FunFam" id="1.10.1040.10:FF:000001">
    <property type="entry name" value="Glycerol-3-phosphate dehydrogenase [NAD(P)+]"/>
    <property type="match status" value="1"/>
</dbReference>
<accession>A0A842HA29</accession>
<feature type="binding site" evidence="9">
    <location>
        <position position="48"/>
    </location>
    <ligand>
        <name>NADPH</name>
        <dbReference type="ChEBI" id="CHEBI:57783"/>
    </ligand>
</feature>
<keyword evidence="18" id="KW-1185">Reference proteome</keyword>
<feature type="binding site" evidence="9">
    <location>
        <position position="192"/>
    </location>
    <ligand>
        <name>sn-glycerol 3-phosphate</name>
        <dbReference type="ChEBI" id="CHEBI:57597"/>
    </ligand>
</feature>
<dbReference type="UniPathway" id="UPA00940"/>
<comment type="caution">
    <text evidence="9">Lacks conserved residue(s) required for the propagation of feature annotation.</text>
</comment>
<evidence type="ECO:0000256" key="14">
    <source>
        <dbReference type="RuleBase" id="RU000439"/>
    </source>
</evidence>
<feature type="domain" description="Glycerol-3-phosphate dehydrogenase NAD-dependent C-terminal" evidence="16">
    <location>
        <begin position="181"/>
        <end position="321"/>
    </location>
</feature>
<sequence length="334" mass="35492">MNIAVLGAGAWGTGMALHLSRLGHRVTLCPRRMEHALELASARENRDYLPGFTWGPDMQIGCEFKPAVMEAEMIVLACPIRGLREFCQELAAARESAWQAKMVVTLCKGVEMRSLHAPSEIVSELVPGIAVGALSGPSNAAEVAAGSPTAVVLASEAGEELTARMQEALNGGSLRVYRSADLRGVELGGALKNIYAIGAGLCDGLRLGDNAKAALLTRSLHEMARLGIALGGQAETFYGLSGVGDLMATSFGAWSRNRGFGEAVGKGQRVADLLDHRKTVVEGYDATDGYFRIVKKCGARTPILDQIHAILYQGVEPRQALGVLLSRSLKPEHS</sequence>
<feature type="binding site" evidence="12">
    <location>
        <position position="140"/>
    </location>
    <ligand>
        <name>NAD(+)</name>
        <dbReference type="ChEBI" id="CHEBI:57540"/>
    </ligand>
</feature>
<dbReference type="HAMAP" id="MF_00394">
    <property type="entry name" value="NAD_Glyc3P_dehydrog"/>
    <property type="match status" value="1"/>
</dbReference>
<keyword evidence="6 9" id="KW-0443">Lipid metabolism</keyword>
<feature type="binding site" evidence="9">
    <location>
        <position position="140"/>
    </location>
    <ligand>
        <name>NADPH</name>
        <dbReference type="ChEBI" id="CHEBI:57783"/>
    </ligand>
</feature>
<comment type="function">
    <text evidence="9">Catalyzes the reduction of the glycolytic intermediate dihydroxyacetone phosphate (DHAP) to sn-glycerol 3-phosphate (G3P), the key precursor for phospholipid synthesis.</text>
</comment>
<keyword evidence="9" id="KW-0963">Cytoplasm</keyword>
<evidence type="ECO:0000256" key="10">
    <source>
        <dbReference type="PIRSR" id="PIRSR000114-1"/>
    </source>
</evidence>
<dbReference type="Pfam" id="PF07479">
    <property type="entry name" value="NAD_Gly3P_dh_C"/>
    <property type="match status" value="1"/>
</dbReference>
<feature type="binding site" evidence="9">
    <location>
        <position position="32"/>
    </location>
    <ligand>
        <name>NADPH</name>
        <dbReference type="ChEBI" id="CHEBI:57783"/>
    </ligand>
</feature>
<keyword evidence="3 9" id="KW-0521">NADP</keyword>
<comment type="catalytic activity">
    <reaction evidence="9">
        <text>sn-glycerol 3-phosphate + NAD(+) = dihydroxyacetone phosphate + NADH + H(+)</text>
        <dbReference type="Rhea" id="RHEA:11092"/>
        <dbReference type="ChEBI" id="CHEBI:15378"/>
        <dbReference type="ChEBI" id="CHEBI:57540"/>
        <dbReference type="ChEBI" id="CHEBI:57597"/>
        <dbReference type="ChEBI" id="CHEBI:57642"/>
        <dbReference type="ChEBI" id="CHEBI:57945"/>
        <dbReference type="EC" id="1.1.1.94"/>
    </reaction>
</comment>
<dbReference type="InterPro" id="IPR008927">
    <property type="entry name" value="6-PGluconate_DH-like_C_sf"/>
</dbReference>
<dbReference type="PANTHER" id="PTHR11728">
    <property type="entry name" value="GLYCEROL-3-PHOSPHATE DEHYDROGENASE"/>
    <property type="match status" value="1"/>
</dbReference>
<dbReference type="InterPro" id="IPR011128">
    <property type="entry name" value="G3P_DH_NAD-dep_N"/>
</dbReference>
<dbReference type="GO" id="GO:0046167">
    <property type="term" value="P:glycerol-3-phosphate biosynthetic process"/>
    <property type="evidence" value="ECO:0007669"/>
    <property type="project" value="UniProtKB-UniRule"/>
</dbReference>
<dbReference type="GO" id="GO:0006650">
    <property type="term" value="P:glycerophospholipid metabolic process"/>
    <property type="evidence" value="ECO:0007669"/>
    <property type="project" value="UniProtKB-UniRule"/>
</dbReference>
<comment type="similarity">
    <text evidence="1 9 13">Belongs to the NAD-dependent glycerol-3-phosphate dehydrogenase family.</text>
</comment>
<dbReference type="PANTHER" id="PTHR11728:SF1">
    <property type="entry name" value="GLYCEROL-3-PHOSPHATE DEHYDROGENASE [NAD(+)] 2, CHLOROPLASTIC"/>
    <property type="match status" value="1"/>
</dbReference>
<comment type="subcellular location">
    <subcellularLocation>
        <location evidence="9">Cytoplasm</location>
    </subcellularLocation>
</comment>
<name>A0A842HA29_9BACT</name>
<feature type="binding site" evidence="9">
    <location>
        <position position="108"/>
    </location>
    <ligand>
        <name>NADPH</name>
        <dbReference type="ChEBI" id="CHEBI:57783"/>
    </ligand>
</feature>
<comment type="catalytic activity">
    <reaction evidence="9 14">
        <text>sn-glycerol 3-phosphate + NADP(+) = dihydroxyacetone phosphate + NADPH + H(+)</text>
        <dbReference type="Rhea" id="RHEA:11096"/>
        <dbReference type="ChEBI" id="CHEBI:15378"/>
        <dbReference type="ChEBI" id="CHEBI:57597"/>
        <dbReference type="ChEBI" id="CHEBI:57642"/>
        <dbReference type="ChEBI" id="CHEBI:57783"/>
        <dbReference type="ChEBI" id="CHEBI:58349"/>
        <dbReference type="EC" id="1.1.1.94"/>
    </reaction>
</comment>
<feature type="domain" description="Glycerol-3-phosphate dehydrogenase NAD-dependent N-terminal" evidence="15">
    <location>
        <begin position="2"/>
        <end position="157"/>
    </location>
</feature>
<keyword evidence="9" id="KW-0547">Nucleotide-binding</keyword>
<dbReference type="Gene3D" id="1.10.1040.10">
    <property type="entry name" value="N-(1-d-carboxylethyl)-l-norvaline Dehydrogenase, domain 2"/>
    <property type="match status" value="1"/>
</dbReference>
<keyword evidence="5 9" id="KW-0520">NAD</keyword>
<evidence type="ECO:0000256" key="1">
    <source>
        <dbReference type="ARBA" id="ARBA00011009"/>
    </source>
</evidence>
<dbReference type="GO" id="GO:0005829">
    <property type="term" value="C:cytosol"/>
    <property type="evidence" value="ECO:0007669"/>
    <property type="project" value="TreeGrafter"/>
</dbReference>
<dbReference type="Pfam" id="PF01210">
    <property type="entry name" value="NAD_Gly3P_dh_N"/>
    <property type="match status" value="1"/>
</dbReference>
<feature type="binding site" evidence="9">
    <location>
        <position position="282"/>
    </location>
    <ligand>
        <name>NADPH</name>
        <dbReference type="ChEBI" id="CHEBI:57783"/>
    </ligand>
</feature>
<evidence type="ECO:0000256" key="5">
    <source>
        <dbReference type="ARBA" id="ARBA00023027"/>
    </source>
</evidence>
<feature type="binding site" evidence="9">
    <location>
        <position position="256"/>
    </location>
    <ligand>
        <name>NADPH</name>
        <dbReference type="ChEBI" id="CHEBI:57783"/>
    </ligand>
</feature>
<gene>
    <name evidence="9" type="primary">gpsA</name>
    <name evidence="17" type="ORF">H5P28_01825</name>
</gene>